<evidence type="ECO:0000256" key="2">
    <source>
        <dbReference type="ARBA" id="ARBA00023136"/>
    </source>
</evidence>
<dbReference type="FunCoup" id="A0A668AS66">
    <property type="interactions" value="118"/>
</dbReference>
<keyword evidence="8" id="KW-1185">Reference proteome</keyword>
<evidence type="ECO:0000313" key="8">
    <source>
        <dbReference type="Proteomes" id="UP000472263"/>
    </source>
</evidence>
<keyword evidence="4" id="KW-0812">Transmembrane</keyword>
<dbReference type="SMART" id="SM00409">
    <property type="entry name" value="IG"/>
    <property type="match status" value="2"/>
</dbReference>
<feature type="transmembrane region" description="Helical" evidence="4">
    <location>
        <begin position="240"/>
        <end position="262"/>
    </location>
</feature>
<dbReference type="Pfam" id="PF22705">
    <property type="entry name" value="C2-set_3"/>
    <property type="match status" value="1"/>
</dbReference>
<dbReference type="SUPFAM" id="SSF48726">
    <property type="entry name" value="Immunoglobulin"/>
    <property type="match status" value="2"/>
</dbReference>
<organism evidence="7 8">
    <name type="scientific">Myripristis murdjan</name>
    <name type="common">pinecone soldierfish</name>
    <dbReference type="NCBI Taxonomy" id="586833"/>
    <lineage>
        <taxon>Eukaryota</taxon>
        <taxon>Metazoa</taxon>
        <taxon>Chordata</taxon>
        <taxon>Craniata</taxon>
        <taxon>Vertebrata</taxon>
        <taxon>Euteleostomi</taxon>
        <taxon>Actinopterygii</taxon>
        <taxon>Neopterygii</taxon>
        <taxon>Teleostei</taxon>
        <taxon>Neoteleostei</taxon>
        <taxon>Acanthomorphata</taxon>
        <taxon>Holocentriformes</taxon>
        <taxon>Holocentridae</taxon>
        <taxon>Myripristis</taxon>
    </lineage>
</organism>
<evidence type="ECO:0000256" key="5">
    <source>
        <dbReference type="SAM" id="SignalP"/>
    </source>
</evidence>
<protein>
    <submittedName>
        <fullName evidence="7">CD276 molecule</fullName>
    </submittedName>
</protein>
<keyword evidence="2 4" id="KW-0472">Membrane</keyword>
<dbReference type="PANTHER" id="PTHR24100">
    <property type="entry name" value="BUTYROPHILIN"/>
    <property type="match status" value="1"/>
</dbReference>
<proteinExistence type="predicted"/>
<accession>A0A668AS66</accession>
<dbReference type="InterPro" id="IPR053896">
    <property type="entry name" value="BTN3A2-like_Ig-C"/>
</dbReference>
<dbReference type="PROSITE" id="PS50835">
    <property type="entry name" value="IG_LIKE"/>
    <property type="match status" value="2"/>
</dbReference>
<dbReference type="InterPro" id="IPR003597">
    <property type="entry name" value="Ig_C1-set"/>
</dbReference>
<dbReference type="InterPro" id="IPR050504">
    <property type="entry name" value="IgSF_BTN/MOG"/>
</dbReference>
<dbReference type="PANTHER" id="PTHR24100:SF155">
    <property type="entry name" value="CD276 ANTIGEN"/>
    <property type="match status" value="1"/>
</dbReference>
<evidence type="ECO:0000256" key="3">
    <source>
        <dbReference type="ARBA" id="ARBA00023319"/>
    </source>
</evidence>
<dbReference type="GO" id="GO:0050852">
    <property type="term" value="P:T cell receptor signaling pathway"/>
    <property type="evidence" value="ECO:0007669"/>
    <property type="project" value="TreeGrafter"/>
</dbReference>
<dbReference type="InParanoid" id="A0A668AS66"/>
<dbReference type="GO" id="GO:0001817">
    <property type="term" value="P:regulation of cytokine production"/>
    <property type="evidence" value="ECO:0007669"/>
    <property type="project" value="TreeGrafter"/>
</dbReference>
<dbReference type="InterPro" id="IPR036179">
    <property type="entry name" value="Ig-like_dom_sf"/>
</dbReference>
<keyword evidence="5" id="KW-0732">Signal</keyword>
<dbReference type="Gene3D" id="2.60.40.10">
    <property type="entry name" value="Immunoglobulins"/>
    <property type="match status" value="2"/>
</dbReference>
<dbReference type="CDD" id="cd00098">
    <property type="entry name" value="IgC1"/>
    <property type="match status" value="1"/>
</dbReference>
<dbReference type="FunFam" id="2.60.40.10:FF:000438">
    <property type="entry name" value="CD276 antigen"/>
    <property type="match status" value="1"/>
</dbReference>
<dbReference type="InterPro" id="IPR003599">
    <property type="entry name" value="Ig_sub"/>
</dbReference>
<dbReference type="Pfam" id="PF07686">
    <property type="entry name" value="V-set"/>
    <property type="match status" value="1"/>
</dbReference>
<feature type="chain" id="PRO_5025342024" evidence="5">
    <location>
        <begin position="17"/>
        <end position="345"/>
    </location>
</feature>
<feature type="domain" description="Ig-like" evidence="6">
    <location>
        <begin position="7"/>
        <end position="132"/>
    </location>
</feature>
<comment type="subcellular location">
    <subcellularLocation>
        <location evidence="1">Membrane</location>
    </subcellularLocation>
</comment>
<dbReference type="Proteomes" id="UP000472263">
    <property type="component" value="Chromosome 3"/>
</dbReference>
<dbReference type="GO" id="GO:0009897">
    <property type="term" value="C:external side of plasma membrane"/>
    <property type="evidence" value="ECO:0007669"/>
    <property type="project" value="TreeGrafter"/>
</dbReference>
<keyword evidence="3" id="KW-0393">Immunoglobulin domain</keyword>
<reference evidence="7" key="2">
    <citation type="submission" date="2025-08" db="UniProtKB">
        <authorList>
            <consortium name="Ensembl"/>
        </authorList>
    </citation>
    <scope>IDENTIFICATION</scope>
</reference>
<feature type="domain" description="Ig-like" evidence="6">
    <location>
        <begin position="138"/>
        <end position="231"/>
    </location>
</feature>
<dbReference type="GO" id="GO:0005102">
    <property type="term" value="F:signaling receptor binding"/>
    <property type="evidence" value="ECO:0007669"/>
    <property type="project" value="TreeGrafter"/>
</dbReference>
<gene>
    <name evidence="7" type="primary">CD276</name>
    <name evidence="7" type="synonym">cd276</name>
</gene>
<dbReference type="Ensembl" id="ENSMMDT00005055626.1">
    <property type="protein sequence ID" value="ENSMMDP00005054578.1"/>
    <property type="gene ID" value="ENSMMDG00005024467.1"/>
</dbReference>
<reference evidence="7" key="3">
    <citation type="submission" date="2025-09" db="UniProtKB">
        <authorList>
            <consortium name="Ensembl"/>
        </authorList>
    </citation>
    <scope>IDENTIFICATION</scope>
</reference>
<dbReference type="InterPro" id="IPR007110">
    <property type="entry name" value="Ig-like_dom"/>
</dbReference>
<evidence type="ECO:0000259" key="6">
    <source>
        <dbReference type="PROSITE" id="PS50835"/>
    </source>
</evidence>
<dbReference type="AlphaFoldDB" id="A0A668AS66"/>
<keyword evidence="4" id="KW-1133">Transmembrane helix</keyword>
<dbReference type="GeneTree" id="ENSGT00940000154641"/>
<evidence type="ECO:0000256" key="1">
    <source>
        <dbReference type="ARBA" id="ARBA00004370"/>
    </source>
</evidence>
<dbReference type="SMART" id="SM00407">
    <property type="entry name" value="IGc1"/>
    <property type="match status" value="1"/>
</dbReference>
<evidence type="ECO:0000313" key="7">
    <source>
        <dbReference type="Ensembl" id="ENSMMDP00005054578.1"/>
    </source>
</evidence>
<reference evidence="7" key="1">
    <citation type="submission" date="2019-06" db="EMBL/GenBank/DDBJ databases">
        <authorList>
            <consortium name="Wellcome Sanger Institute Data Sharing"/>
        </authorList>
    </citation>
    <scope>NUCLEOTIDE SEQUENCE [LARGE SCALE GENOMIC DNA]</scope>
</reference>
<name>A0A668AS66_9TELE</name>
<dbReference type="InterPro" id="IPR013783">
    <property type="entry name" value="Ig-like_fold"/>
</dbReference>
<feature type="signal peptide" evidence="5">
    <location>
        <begin position="1"/>
        <end position="16"/>
    </location>
</feature>
<evidence type="ECO:0000256" key="4">
    <source>
        <dbReference type="SAM" id="Phobius"/>
    </source>
</evidence>
<dbReference type="InterPro" id="IPR013106">
    <property type="entry name" value="Ig_V-set"/>
</dbReference>
<sequence>MLSLLLPAVLVVQALAVMEVHVPELPVVALHGSDATLNCSFSFTSPFDLSELSVFWQLTDTKRSVHEYWNGRDQLADQAEKFANRTSLFPTQLGMGNASLLLHQVKVTDEGSYTCFVRVQNYSSAALLLQVAAPYSKPVVTLEPDTNLRPGDEVALTCVAYGGYPEADVLWQDGAGRNLTQNISNSLVANEKGLFSMTSVLTVVLEPNSTYSCRVTNQLLAVEGLASVTISGQNIAFPPVALWVTIGLAVCLLGLLIALAAVCRRKIKESCEEARREVFLGMARLKLTLSSPSLGSEGGRVRTSGEASKSFFFPVIMYVEHRNVYPNRAEQLVGLQLEVKAQFIG</sequence>